<sequence>MKKTKGKKSGRIFILVSALCLALLIGCVPITSDGNKRSGVESNGASEEEKIPQEEEGTSQQEIEITGKVIRVDENSILFLQDGEESGGLADFDTSAPLFYDKHGKKIEREALRPGMRIRLSAAANGTYMERYPLGITGVQKVCVLEQQNDMIGLYLDILKEIYDTDAALNDDISTVALDLTAAENLTEQEKESIRFLLWSQLTKEQTHLADSAIKPLNVILSTWEELTQEGLIDVGNLYFPEGVLITMKAGETKNNSFRFDVEKWRSGLGAIGYESCKGTFKDGAGTYRLGDAWIS</sequence>
<reference evidence="2 3" key="1">
    <citation type="submission" date="2024-04" db="EMBL/GenBank/DDBJ databases">
        <title>Defined microbial consortia suppress multidrug-resistant proinflammatory Enterobacteriaceae via ecological control.</title>
        <authorList>
            <person name="Furuichi M."/>
            <person name="Kawaguchi T."/>
            <person name="Pust M."/>
            <person name="Yasuma K."/>
            <person name="Plichta D."/>
            <person name="Hasegawa N."/>
            <person name="Ohya T."/>
            <person name="Bhattarai S."/>
            <person name="Sasajima S."/>
            <person name="Aoto Y."/>
            <person name="Tuganbaev T."/>
            <person name="Yaginuma M."/>
            <person name="Ueda M."/>
            <person name="Okahashi N."/>
            <person name="Amafuji K."/>
            <person name="Kiridooshi Y."/>
            <person name="Sugita K."/>
            <person name="Strazar M."/>
            <person name="Skelly A."/>
            <person name="Suda W."/>
            <person name="Hattori M."/>
            <person name="Nakamoto N."/>
            <person name="Caballero S."/>
            <person name="Norman J."/>
            <person name="Olle B."/>
            <person name="Tanoue T."/>
            <person name="Arita M."/>
            <person name="Bucci V."/>
            <person name="Atarashi K."/>
            <person name="Xavier R."/>
            <person name="Honda K."/>
        </authorList>
    </citation>
    <scope>NUCLEOTIDE SEQUENCE [LARGE SCALE GENOMIC DNA]</scope>
    <source>
        <strain evidence="3">k04-0078-D8-1</strain>
    </source>
</reference>
<keyword evidence="3" id="KW-1185">Reference proteome</keyword>
<evidence type="ECO:0000313" key="3">
    <source>
        <dbReference type="Proteomes" id="UP001600943"/>
    </source>
</evidence>
<dbReference type="RefSeq" id="WP_390405116.1">
    <property type="nucleotide sequence ID" value="NZ_BAABYW010000001.1"/>
</dbReference>
<dbReference type="EMBL" id="BAABYW010000001">
    <property type="protein sequence ID" value="GAA6407946.1"/>
    <property type="molecule type" value="Genomic_DNA"/>
</dbReference>
<feature type="region of interest" description="Disordered" evidence="1">
    <location>
        <begin position="35"/>
        <end position="60"/>
    </location>
</feature>
<evidence type="ECO:0000313" key="2">
    <source>
        <dbReference type="EMBL" id="GAA6407946.1"/>
    </source>
</evidence>
<accession>A0ABQ0B916</accession>
<protein>
    <recommendedName>
        <fullName evidence="4">DUF3221 domain-containing protein</fullName>
    </recommendedName>
</protein>
<comment type="caution">
    <text evidence="2">The sequence shown here is derived from an EMBL/GenBank/DDBJ whole genome shotgun (WGS) entry which is preliminary data.</text>
</comment>
<proteinExistence type="predicted"/>
<dbReference type="Proteomes" id="UP001600943">
    <property type="component" value="Unassembled WGS sequence"/>
</dbReference>
<dbReference type="PROSITE" id="PS51257">
    <property type="entry name" value="PROKAR_LIPOPROTEIN"/>
    <property type="match status" value="1"/>
</dbReference>
<evidence type="ECO:0008006" key="4">
    <source>
        <dbReference type="Google" id="ProtNLM"/>
    </source>
</evidence>
<evidence type="ECO:0000256" key="1">
    <source>
        <dbReference type="SAM" id="MobiDB-lite"/>
    </source>
</evidence>
<gene>
    <name evidence="2" type="ORF">K040078D81_20630</name>
</gene>
<name>A0ABQ0B916_9FIRM</name>
<organism evidence="2 3">
    <name type="scientific">Blautia hominis</name>
    <dbReference type="NCBI Taxonomy" id="2025493"/>
    <lineage>
        <taxon>Bacteria</taxon>
        <taxon>Bacillati</taxon>
        <taxon>Bacillota</taxon>
        <taxon>Clostridia</taxon>
        <taxon>Lachnospirales</taxon>
        <taxon>Lachnospiraceae</taxon>
        <taxon>Blautia</taxon>
    </lineage>
</organism>